<keyword evidence="4" id="KW-1185">Reference proteome</keyword>
<dbReference type="Proteomes" id="UP000037530">
    <property type="component" value="Unassembled WGS sequence"/>
</dbReference>
<dbReference type="SUPFAM" id="SSF159245">
    <property type="entry name" value="AttH-like"/>
    <property type="match status" value="1"/>
</dbReference>
<dbReference type="STRING" id="171383.AKJ31_07575"/>
<evidence type="ECO:0000313" key="3">
    <source>
        <dbReference type="EMBL" id="KOO08337.1"/>
    </source>
</evidence>
<dbReference type="RefSeq" id="WP_053408499.1">
    <property type="nucleotide sequence ID" value="NZ_DAIPHI010000001.1"/>
</dbReference>
<dbReference type="PATRIC" id="fig|171383.3.peg.1558"/>
<name>A0A0M0I2L0_9VIBR</name>
<organism evidence="3 4">
    <name type="scientific">Vibrio hepatarius</name>
    <dbReference type="NCBI Taxonomy" id="171383"/>
    <lineage>
        <taxon>Bacteria</taxon>
        <taxon>Pseudomonadati</taxon>
        <taxon>Pseudomonadota</taxon>
        <taxon>Gammaproteobacteria</taxon>
        <taxon>Vibrionales</taxon>
        <taxon>Vibrionaceae</taxon>
        <taxon>Vibrio</taxon>
        <taxon>Vibrio oreintalis group</taxon>
    </lineage>
</organism>
<dbReference type="Pfam" id="PF07143">
    <property type="entry name" value="CrtC"/>
    <property type="match status" value="1"/>
</dbReference>
<proteinExistence type="predicted"/>
<comment type="caution">
    <text evidence="3">The sequence shown here is derived from an EMBL/GenBank/DDBJ whole genome shotgun (WGS) entry which is preliminary data.</text>
</comment>
<keyword evidence="1" id="KW-1133">Transmembrane helix</keyword>
<evidence type="ECO:0000313" key="4">
    <source>
        <dbReference type="Proteomes" id="UP000037530"/>
    </source>
</evidence>
<protein>
    <submittedName>
        <fullName evidence="3">ABC transporter</fullName>
    </submittedName>
</protein>
<dbReference type="InterPro" id="IPR010791">
    <property type="entry name" value="AttH_dom"/>
</dbReference>
<evidence type="ECO:0000259" key="2">
    <source>
        <dbReference type="Pfam" id="PF07143"/>
    </source>
</evidence>
<gene>
    <name evidence="3" type="ORF">AKJ31_07575</name>
</gene>
<reference evidence="4" key="1">
    <citation type="submission" date="2015-08" db="EMBL/GenBank/DDBJ databases">
        <title>Vibrio galatheae sp. nov., a novel member of the Vibrionaceae family isolated from the Solomon Islands.</title>
        <authorList>
            <person name="Giubergia S."/>
            <person name="Machado H."/>
            <person name="Mateiu R.V."/>
            <person name="Gram L."/>
        </authorList>
    </citation>
    <scope>NUCLEOTIDE SEQUENCE [LARGE SCALE GENOMIC DNA]</scope>
    <source>
        <strain evidence="4">DSM 19134</strain>
    </source>
</reference>
<sequence>MITKSKYARVGISVLALCIVVALLVAVYFDKLQSAPAEVEINEISDILTAQANQVFDPVLPDSPVRLPSDFAFHNEFQHEWWHFFANVTDENGEEYGVQWSYFRIASNDSNMSGWLSPQIFVSHVVISSKDKVWREQRIARGGIGQAGMTNQPFRVWIDNWYWRSLGRTPFPGQLVAATDTFALELKTATRGPYVIPGERGYQQKHDLLPVASYNITAPFLRVKGTLHLGDDKHVSVTGDAWMSKEWGSGLMAEGQKGWDWFVLRLDDDKTLSVSRYRHNQQLPYMFATLSTNDGKVYEIKSDEIVMEPIQPEAMQNGKQVPTRWFIHIPKYNINLSTRVTNADLWLPFVIPYWEGPIKATGSHSAKGFMQLTGY</sequence>
<dbReference type="PANTHER" id="PTHR38591:SF1">
    <property type="entry name" value="BLL1000 PROTEIN"/>
    <property type="match status" value="1"/>
</dbReference>
<dbReference type="PANTHER" id="PTHR38591">
    <property type="entry name" value="HYDROLASE"/>
    <property type="match status" value="1"/>
</dbReference>
<feature type="transmembrane region" description="Helical" evidence="1">
    <location>
        <begin position="7"/>
        <end position="29"/>
    </location>
</feature>
<dbReference type="InterPro" id="IPR023374">
    <property type="entry name" value="AttH-like_dom_sf"/>
</dbReference>
<accession>A0A0M0I2L0</accession>
<keyword evidence="1" id="KW-0812">Transmembrane</keyword>
<evidence type="ECO:0000256" key="1">
    <source>
        <dbReference type="SAM" id="Phobius"/>
    </source>
</evidence>
<dbReference type="AlphaFoldDB" id="A0A0M0I2L0"/>
<dbReference type="Pfam" id="PF17186">
    <property type="entry name" value="Lipocalin_9"/>
    <property type="match status" value="1"/>
</dbReference>
<dbReference type="Gene3D" id="2.40.370.10">
    <property type="entry name" value="AttH-like domain"/>
    <property type="match status" value="2"/>
</dbReference>
<keyword evidence="1" id="KW-0472">Membrane</keyword>
<feature type="domain" description="AttH" evidence="2">
    <location>
        <begin position="79"/>
        <end position="249"/>
    </location>
</feature>
<dbReference type="EMBL" id="LHPI01000004">
    <property type="protein sequence ID" value="KOO08337.1"/>
    <property type="molecule type" value="Genomic_DNA"/>
</dbReference>